<dbReference type="SUPFAM" id="SSF52172">
    <property type="entry name" value="CheY-like"/>
    <property type="match status" value="1"/>
</dbReference>
<dbReference type="CDD" id="cd17574">
    <property type="entry name" value="REC_OmpR"/>
    <property type="match status" value="1"/>
</dbReference>
<dbReference type="GO" id="GO:0000160">
    <property type="term" value="P:phosphorelay signal transduction system"/>
    <property type="evidence" value="ECO:0007669"/>
    <property type="project" value="InterPro"/>
</dbReference>
<feature type="modified residue" description="4-aspartylphosphate" evidence="2">
    <location>
        <position position="57"/>
    </location>
</feature>
<dbReference type="PROSITE" id="PS50110">
    <property type="entry name" value="RESPONSE_REGULATORY"/>
    <property type="match status" value="1"/>
</dbReference>
<protein>
    <submittedName>
        <fullName evidence="4">Transcriptional regulatory protein ResD</fullName>
    </submittedName>
</protein>
<dbReference type="InterPro" id="IPR011006">
    <property type="entry name" value="CheY-like_superfamily"/>
</dbReference>
<evidence type="ECO:0000259" key="3">
    <source>
        <dbReference type="PROSITE" id="PS50110"/>
    </source>
</evidence>
<evidence type="ECO:0000256" key="2">
    <source>
        <dbReference type="PROSITE-ProRule" id="PRU00169"/>
    </source>
</evidence>
<keyword evidence="1 2" id="KW-0597">Phosphoprotein</keyword>
<dbReference type="AlphaFoldDB" id="A0A0G1XX60"/>
<name>A0A0G1XX60_9BACT</name>
<reference evidence="4 5" key="1">
    <citation type="journal article" date="2015" name="Nature">
        <title>rRNA introns, odd ribosomes, and small enigmatic genomes across a large radiation of phyla.</title>
        <authorList>
            <person name="Brown C.T."/>
            <person name="Hug L.A."/>
            <person name="Thomas B.C."/>
            <person name="Sharon I."/>
            <person name="Castelle C.J."/>
            <person name="Singh A."/>
            <person name="Wilkins M.J."/>
            <person name="Williams K.H."/>
            <person name="Banfield J.F."/>
        </authorList>
    </citation>
    <scope>NUCLEOTIDE SEQUENCE [LARGE SCALE GENOMIC DNA]</scope>
</reference>
<evidence type="ECO:0000313" key="5">
    <source>
        <dbReference type="Proteomes" id="UP000034740"/>
    </source>
</evidence>
<dbReference type="Gene3D" id="3.40.50.2300">
    <property type="match status" value="1"/>
</dbReference>
<gene>
    <name evidence="4" type="ORF">UY83_C0006G0053</name>
</gene>
<dbReference type="InterPro" id="IPR050595">
    <property type="entry name" value="Bact_response_regulator"/>
</dbReference>
<dbReference type="PANTHER" id="PTHR44591">
    <property type="entry name" value="STRESS RESPONSE REGULATOR PROTEIN 1"/>
    <property type="match status" value="1"/>
</dbReference>
<comment type="caution">
    <text evidence="4">The sequence shown here is derived from an EMBL/GenBank/DDBJ whole genome shotgun (WGS) entry which is preliminary data.</text>
</comment>
<accession>A0A0G1XX60</accession>
<feature type="domain" description="Response regulatory" evidence="3">
    <location>
        <begin position="8"/>
        <end position="124"/>
    </location>
</feature>
<dbReference type="Proteomes" id="UP000034740">
    <property type="component" value="Unassembled WGS sequence"/>
</dbReference>
<dbReference type="SMART" id="SM00448">
    <property type="entry name" value="REC"/>
    <property type="match status" value="1"/>
</dbReference>
<dbReference type="Pfam" id="PF00072">
    <property type="entry name" value="Response_reg"/>
    <property type="match status" value="1"/>
</dbReference>
<dbReference type="PANTHER" id="PTHR44591:SF3">
    <property type="entry name" value="RESPONSE REGULATORY DOMAIN-CONTAINING PROTEIN"/>
    <property type="match status" value="1"/>
</dbReference>
<evidence type="ECO:0000256" key="1">
    <source>
        <dbReference type="ARBA" id="ARBA00022553"/>
    </source>
</evidence>
<evidence type="ECO:0000313" key="4">
    <source>
        <dbReference type="EMBL" id="KKW35576.1"/>
    </source>
</evidence>
<sequence>MESDKNKVLLIAEDEPSLRYILRDKLSNIGFTVFEAADGEEGLAVAMKEHPDLILLDLVMPKMDGISMLKKLRESDWGKSVKVLVLTNLDETGKISEAVEHGAEEYLIKSDWSIESIVAKIREKFGM</sequence>
<proteinExistence type="predicted"/>
<dbReference type="InterPro" id="IPR001789">
    <property type="entry name" value="Sig_transdc_resp-reg_receiver"/>
</dbReference>
<dbReference type="EMBL" id="LCRO01000006">
    <property type="protein sequence ID" value="KKW35576.1"/>
    <property type="molecule type" value="Genomic_DNA"/>
</dbReference>
<organism evidence="4 5">
    <name type="scientific">Candidatus Adlerbacteria bacterium GW2011_GWA1_54_10</name>
    <dbReference type="NCBI Taxonomy" id="1618605"/>
    <lineage>
        <taxon>Bacteria</taxon>
        <taxon>Candidatus Adleribacteriota</taxon>
    </lineage>
</organism>